<dbReference type="OrthoDB" id="2401965at2759"/>
<comment type="caution">
    <text evidence="5">The sequence shown here is derived from an EMBL/GenBank/DDBJ whole genome shotgun (WGS) entry which is preliminary data.</text>
</comment>
<dbReference type="STRING" id="478820.A0A196SMB1"/>
<organism evidence="5 6">
    <name type="scientific">Blastocystis sp. subtype 1 (strain ATCC 50177 / NandII)</name>
    <dbReference type="NCBI Taxonomy" id="478820"/>
    <lineage>
        <taxon>Eukaryota</taxon>
        <taxon>Sar</taxon>
        <taxon>Stramenopiles</taxon>
        <taxon>Bigyra</taxon>
        <taxon>Opalozoa</taxon>
        <taxon>Opalinata</taxon>
        <taxon>Blastocystidae</taxon>
        <taxon>Blastocystis</taxon>
    </lineage>
</organism>
<keyword evidence="1 3" id="KW-0547">Nucleotide-binding</keyword>
<dbReference type="InterPro" id="IPR043129">
    <property type="entry name" value="ATPase_NBD"/>
</dbReference>
<dbReference type="PROSITE" id="PS00329">
    <property type="entry name" value="HSP70_2"/>
    <property type="match status" value="1"/>
</dbReference>
<reference evidence="5 6" key="1">
    <citation type="submission" date="2016-05" db="EMBL/GenBank/DDBJ databases">
        <title>Nuclear genome of Blastocystis sp. subtype 1 NandII.</title>
        <authorList>
            <person name="Gentekaki E."/>
            <person name="Curtis B."/>
            <person name="Stairs C."/>
            <person name="Eme L."/>
            <person name="Herman E."/>
            <person name="Klimes V."/>
            <person name="Arias M.C."/>
            <person name="Elias M."/>
            <person name="Hilliou F."/>
            <person name="Klute M."/>
            <person name="Malik S.-B."/>
            <person name="Pightling A."/>
            <person name="Rachubinski R."/>
            <person name="Salas D."/>
            <person name="Schlacht A."/>
            <person name="Suga H."/>
            <person name="Archibald J."/>
            <person name="Ball S.G."/>
            <person name="Clark G."/>
            <person name="Dacks J."/>
            <person name="Van Der Giezen M."/>
            <person name="Tsaousis A."/>
            <person name="Roger A."/>
        </authorList>
    </citation>
    <scope>NUCLEOTIDE SEQUENCE [LARGE SCALE GENOMIC DNA]</scope>
    <source>
        <strain evidence="6">ATCC 50177 / NandII</strain>
    </source>
</reference>
<dbReference type="GO" id="GO:0140662">
    <property type="term" value="F:ATP-dependent protein folding chaperone"/>
    <property type="evidence" value="ECO:0007669"/>
    <property type="project" value="InterPro"/>
</dbReference>
<dbReference type="InterPro" id="IPR018181">
    <property type="entry name" value="Heat_shock_70_CS"/>
</dbReference>
<evidence type="ECO:0000313" key="5">
    <source>
        <dbReference type="EMBL" id="OAO17416.1"/>
    </source>
</evidence>
<accession>A0A196SMB1</accession>
<dbReference type="AlphaFoldDB" id="A0A196SMB1"/>
<dbReference type="Gene3D" id="3.30.420.40">
    <property type="match status" value="2"/>
</dbReference>
<protein>
    <submittedName>
        <fullName evidence="5">Molecular chaperone DnaK</fullName>
    </submittedName>
</protein>
<evidence type="ECO:0000256" key="1">
    <source>
        <dbReference type="ARBA" id="ARBA00022741"/>
    </source>
</evidence>
<dbReference type="Pfam" id="PF00012">
    <property type="entry name" value="HSP70"/>
    <property type="match status" value="1"/>
</dbReference>
<name>A0A196SMB1_BLAHN</name>
<dbReference type="Gene3D" id="3.90.640.10">
    <property type="entry name" value="Actin, Chain A, domain 4"/>
    <property type="match status" value="1"/>
</dbReference>
<dbReference type="GO" id="GO:0005524">
    <property type="term" value="F:ATP binding"/>
    <property type="evidence" value="ECO:0007669"/>
    <property type="project" value="UniProtKB-KW"/>
</dbReference>
<dbReference type="SUPFAM" id="SSF53067">
    <property type="entry name" value="Actin-like ATPase domain"/>
    <property type="match status" value="2"/>
</dbReference>
<keyword evidence="2 3" id="KW-0067">ATP-binding</keyword>
<evidence type="ECO:0000256" key="4">
    <source>
        <dbReference type="SAM" id="Coils"/>
    </source>
</evidence>
<evidence type="ECO:0000256" key="3">
    <source>
        <dbReference type="RuleBase" id="RU003322"/>
    </source>
</evidence>
<dbReference type="PRINTS" id="PR00301">
    <property type="entry name" value="HEATSHOCK70"/>
</dbReference>
<dbReference type="EMBL" id="LXWW01000031">
    <property type="protein sequence ID" value="OAO17416.1"/>
    <property type="molecule type" value="Genomic_DNA"/>
</dbReference>
<keyword evidence="4" id="KW-0175">Coiled coil</keyword>
<evidence type="ECO:0000256" key="2">
    <source>
        <dbReference type="ARBA" id="ARBA00022840"/>
    </source>
</evidence>
<comment type="similarity">
    <text evidence="3">Belongs to the heat shock protein 70 family.</text>
</comment>
<keyword evidence="6" id="KW-1185">Reference proteome</keyword>
<proteinExistence type="inferred from homology"/>
<feature type="coiled-coil region" evidence="4">
    <location>
        <begin position="269"/>
        <end position="296"/>
    </location>
</feature>
<gene>
    <name evidence="5" type="ORF">AV274_0833</name>
</gene>
<dbReference type="InterPro" id="IPR013126">
    <property type="entry name" value="Hsp_70_fam"/>
</dbReference>
<evidence type="ECO:0000313" key="6">
    <source>
        <dbReference type="Proteomes" id="UP000078348"/>
    </source>
</evidence>
<sequence length="529" mass="59036">MEEEKKKKRESTFGIDFGTSNTVVTYFMRDRIVCYPNQDNLPFVQSIVALSSTNELLIGRAADRYTKPLFRARNVKYLLGKVTPECQDISDVYYDAALGDSNGEPILVYESKDKKIAKTPEEIVTNFIRVLKTEVERKTGREFTDVVLTVPTTYRTRQKTALKRAARYAGLNVAGVYSEPTAAGLHYQLSMSTKPKGVFLVFDFGGGTLDLSLMYCKDNVYTTLASAGNHHLGGNDINRVLMEYVETTYRTDYGEPLFEGNSVATKKRRDLLNQTVEEAKIRLQELNDETADITYEDDTGEPLSLNLTNAHLDKLISHQLSEVRDVLQDLAKHFVKEYDNKSVGGFHVSKDDDSEGTLQAIVSSVILVGGSSKLRSVQRLLRDYFGDIIFVDEDTQLCVSKGAMEAMFMIDDPLKSVREVLFHALVVKADGKAIGTVPRGTSIPFATQWCARQQRNRSTIQVAIYEVDKESEEEKETLLVEGTVPVERSFAQMQPYLQAKVDVNVEGVITAVISNPLTGFVTVVGTADL</sequence>
<dbReference type="PANTHER" id="PTHR19375">
    <property type="entry name" value="HEAT SHOCK PROTEIN 70KDA"/>
    <property type="match status" value="1"/>
</dbReference>
<dbReference type="Proteomes" id="UP000078348">
    <property type="component" value="Unassembled WGS sequence"/>
</dbReference>